<keyword evidence="2" id="KW-0472">Membrane</keyword>
<protein>
    <submittedName>
        <fullName evidence="3">DUF3515 domain-containing protein</fullName>
    </submittedName>
</protein>
<accession>A0ABZ2U016</accession>
<keyword evidence="2" id="KW-0812">Transmembrane</keyword>
<reference evidence="3 4" key="1">
    <citation type="journal article" date="2023" name="Virus Evol.">
        <title>Computational host range prediction-The good, the bad, and the ugly.</title>
        <authorList>
            <person name="Howell A.A."/>
            <person name="Versoza C.J."/>
            <person name="Pfeifer S.P."/>
        </authorList>
    </citation>
    <scope>NUCLEOTIDE SEQUENCE [LARGE SCALE GENOMIC DNA]</scope>
    <source>
        <strain evidence="3 4">1610/1b</strain>
    </source>
</reference>
<evidence type="ECO:0000256" key="1">
    <source>
        <dbReference type="SAM" id="MobiDB-lite"/>
    </source>
</evidence>
<feature type="transmembrane region" description="Helical" evidence="2">
    <location>
        <begin position="36"/>
        <end position="58"/>
    </location>
</feature>
<dbReference type="RefSeq" id="WP_066163241.1">
    <property type="nucleotide sequence ID" value="NZ_CP136137.1"/>
</dbReference>
<sequence length="198" mass="20749">MSDVPDTPTGDDEPTVRPSTDTATADADPSARLSPALIATLITVPVLVIAGFIAFAALKYSGNGTPTSPIDGYATGGPGADKCTDFIAKLPARLGDFNDKTIDDTTVRWRKEGSDPLVLRCGVQRPTDLAPTSALQVINPIQWFLTDSESGTGQAFVSVDHRPYIAVWVPVQAGNGPITDLSALIAENLTPAPLDFGD</sequence>
<organism evidence="3 4">
    <name type="scientific">Gordonia hydrophobica</name>
    <dbReference type="NCBI Taxonomy" id="40516"/>
    <lineage>
        <taxon>Bacteria</taxon>
        <taxon>Bacillati</taxon>
        <taxon>Actinomycetota</taxon>
        <taxon>Actinomycetes</taxon>
        <taxon>Mycobacteriales</taxon>
        <taxon>Gordoniaceae</taxon>
        <taxon>Gordonia</taxon>
    </lineage>
</organism>
<keyword evidence="4" id="KW-1185">Reference proteome</keyword>
<evidence type="ECO:0000313" key="4">
    <source>
        <dbReference type="Proteomes" id="UP001479933"/>
    </source>
</evidence>
<dbReference type="Pfam" id="PF12028">
    <property type="entry name" value="DUF3515"/>
    <property type="match status" value="1"/>
</dbReference>
<feature type="region of interest" description="Disordered" evidence="1">
    <location>
        <begin position="1"/>
        <end position="28"/>
    </location>
</feature>
<gene>
    <name evidence="3" type="ORF">RVF87_14275</name>
</gene>
<dbReference type="EMBL" id="CP136137">
    <property type="protein sequence ID" value="WYY06234.1"/>
    <property type="molecule type" value="Genomic_DNA"/>
</dbReference>
<keyword evidence="2" id="KW-1133">Transmembrane helix</keyword>
<evidence type="ECO:0000313" key="3">
    <source>
        <dbReference type="EMBL" id="WYY06234.1"/>
    </source>
</evidence>
<dbReference type="InterPro" id="IPR021903">
    <property type="entry name" value="DUF3515"/>
</dbReference>
<evidence type="ECO:0000256" key="2">
    <source>
        <dbReference type="SAM" id="Phobius"/>
    </source>
</evidence>
<dbReference type="Proteomes" id="UP001479933">
    <property type="component" value="Chromosome"/>
</dbReference>
<name>A0ABZ2U016_9ACTN</name>
<proteinExistence type="predicted"/>